<evidence type="ECO:0000256" key="8">
    <source>
        <dbReference type="ARBA" id="ARBA00023242"/>
    </source>
</evidence>
<protein>
    <submittedName>
        <fullName evidence="12">Zinc finger protein 37</fullName>
    </submittedName>
</protein>
<dbReference type="EMBL" id="BGPR01046258">
    <property type="protein sequence ID" value="GBO23223.1"/>
    <property type="molecule type" value="Genomic_DNA"/>
</dbReference>
<evidence type="ECO:0000256" key="6">
    <source>
        <dbReference type="ARBA" id="ARBA00023015"/>
    </source>
</evidence>
<feature type="domain" description="C2H2-type" evidence="11">
    <location>
        <begin position="121"/>
        <end position="148"/>
    </location>
</feature>
<name>A0A4Y2VD56_ARAVE</name>
<feature type="domain" description="C2H2-type" evidence="11">
    <location>
        <begin position="244"/>
        <end position="269"/>
    </location>
</feature>
<evidence type="ECO:0000256" key="1">
    <source>
        <dbReference type="ARBA" id="ARBA00004123"/>
    </source>
</evidence>
<evidence type="ECO:0000256" key="9">
    <source>
        <dbReference type="PROSITE-ProRule" id="PRU00042"/>
    </source>
</evidence>
<gene>
    <name evidence="12" type="primary">ZFP37_0</name>
    <name evidence="12" type="ORF">AVEN_138402_1</name>
</gene>
<evidence type="ECO:0000313" key="13">
    <source>
        <dbReference type="Proteomes" id="UP000499080"/>
    </source>
</evidence>
<accession>A0A4Y2VD56</accession>
<evidence type="ECO:0000256" key="3">
    <source>
        <dbReference type="ARBA" id="ARBA00022737"/>
    </source>
</evidence>
<dbReference type="GO" id="GO:0005634">
    <property type="term" value="C:nucleus"/>
    <property type="evidence" value="ECO:0007669"/>
    <property type="project" value="UniProtKB-SubCell"/>
</dbReference>
<dbReference type="OrthoDB" id="6077919at2759"/>
<keyword evidence="3" id="KW-0677">Repeat</keyword>
<comment type="subcellular location">
    <subcellularLocation>
        <location evidence="1">Nucleus</location>
    </subcellularLocation>
</comment>
<keyword evidence="5" id="KW-0862">Zinc</keyword>
<feature type="region of interest" description="Disordered" evidence="10">
    <location>
        <begin position="48"/>
        <end position="67"/>
    </location>
</feature>
<comment type="caution">
    <text evidence="12">The sequence shown here is derived from an EMBL/GenBank/DDBJ whole genome shotgun (WGS) entry which is preliminary data.</text>
</comment>
<keyword evidence="8" id="KW-0539">Nucleus</keyword>
<evidence type="ECO:0000313" key="12">
    <source>
        <dbReference type="EMBL" id="GBO23223.1"/>
    </source>
</evidence>
<dbReference type="FunFam" id="3.30.160.60:FF:000130">
    <property type="entry name" value="Spalt-like transcription factor 4"/>
    <property type="match status" value="1"/>
</dbReference>
<feature type="compositionally biased region" description="Polar residues" evidence="10">
    <location>
        <begin position="18"/>
        <end position="42"/>
    </location>
</feature>
<dbReference type="GO" id="GO:0008270">
    <property type="term" value="F:zinc ion binding"/>
    <property type="evidence" value="ECO:0007669"/>
    <property type="project" value="UniProtKB-KW"/>
</dbReference>
<keyword evidence="6" id="KW-0805">Transcription regulation</keyword>
<dbReference type="SUPFAM" id="SSF57667">
    <property type="entry name" value="beta-beta-alpha zinc fingers"/>
    <property type="match status" value="3"/>
</dbReference>
<dbReference type="AlphaFoldDB" id="A0A4Y2VD56"/>
<keyword evidence="7" id="KW-0804">Transcription</keyword>
<keyword evidence="4 9" id="KW-0863">Zinc-finger</keyword>
<keyword evidence="2" id="KW-0479">Metal-binding</keyword>
<evidence type="ECO:0000256" key="10">
    <source>
        <dbReference type="SAM" id="MobiDB-lite"/>
    </source>
</evidence>
<dbReference type="InterPro" id="IPR036236">
    <property type="entry name" value="Znf_C2H2_sf"/>
</dbReference>
<dbReference type="Pfam" id="PF00096">
    <property type="entry name" value="zf-C2H2"/>
    <property type="match status" value="2"/>
</dbReference>
<dbReference type="Pfam" id="PF13909">
    <property type="entry name" value="zf-H2C2_5"/>
    <property type="match status" value="1"/>
</dbReference>
<dbReference type="SMART" id="SM00355">
    <property type="entry name" value="ZnF_C2H2"/>
    <property type="match status" value="5"/>
</dbReference>
<feature type="region of interest" description="Disordered" evidence="10">
    <location>
        <begin position="1"/>
        <end position="43"/>
    </location>
</feature>
<sequence>MHTQSVPENLISDHKVSSTRNKTGNSSADLLNTRGNSSTGNFFSEDLESVNEASQQDAHPAKKQTRMDGVENYPTLRALLVKRSPSPTSKLVFECEKCTRKFRKDFLLNAHMQDHDEQNPHKCNQCPMEFQYESWLRRHYVVHTKEKPFKCNQCDYECKRKGNLKSHIRNRHESQLSRQQIPSKKNLKCVNFSGKFIKGSALNVHVLNNICDPNRFPCDKCSRKFRFQSKLIHHYRVHTGEKPFKCDQCAFASSSNCNLKKHQNKKHKK</sequence>
<dbReference type="Gene3D" id="3.30.160.60">
    <property type="entry name" value="Classic Zinc Finger"/>
    <property type="match status" value="4"/>
</dbReference>
<feature type="domain" description="C2H2-type" evidence="11">
    <location>
        <begin position="216"/>
        <end position="243"/>
    </location>
</feature>
<dbReference type="PANTHER" id="PTHR24379:SF121">
    <property type="entry name" value="C2H2-TYPE DOMAIN-CONTAINING PROTEIN"/>
    <property type="match status" value="1"/>
</dbReference>
<dbReference type="InterPro" id="IPR013087">
    <property type="entry name" value="Znf_C2H2_type"/>
</dbReference>
<dbReference type="PANTHER" id="PTHR24379">
    <property type="entry name" value="KRAB AND ZINC FINGER DOMAIN-CONTAINING"/>
    <property type="match status" value="1"/>
</dbReference>
<organism evidence="12 13">
    <name type="scientific">Araneus ventricosus</name>
    <name type="common">Orbweaver spider</name>
    <name type="synonym">Epeira ventricosa</name>
    <dbReference type="NCBI Taxonomy" id="182803"/>
    <lineage>
        <taxon>Eukaryota</taxon>
        <taxon>Metazoa</taxon>
        <taxon>Ecdysozoa</taxon>
        <taxon>Arthropoda</taxon>
        <taxon>Chelicerata</taxon>
        <taxon>Arachnida</taxon>
        <taxon>Araneae</taxon>
        <taxon>Araneomorphae</taxon>
        <taxon>Entelegynae</taxon>
        <taxon>Araneoidea</taxon>
        <taxon>Araneidae</taxon>
        <taxon>Araneus</taxon>
    </lineage>
</organism>
<evidence type="ECO:0000259" key="11">
    <source>
        <dbReference type="PROSITE" id="PS50157"/>
    </source>
</evidence>
<dbReference type="Proteomes" id="UP000499080">
    <property type="component" value="Unassembled WGS sequence"/>
</dbReference>
<feature type="domain" description="C2H2-type" evidence="11">
    <location>
        <begin position="93"/>
        <end position="120"/>
    </location>
</feature>
<evidence type="ECO:0000256" key="2">
    <source>
        <dbReference type="ARBA" id="ARBA00022723"/>
    </source>
</evidence>
<evidence type="ECO:0000256" key="4">
    <source>
        <dbReference type="ARBA" id="ARBA00022771"/>
    </source>
</evidence>
<evidence type="ECO:0000256" key="7">
    <source>
        <dbReference type="ARBA" id="ARBA00023163"/>
    </source>
</evidence>
<dbReference type="PROSITE" id="PS00028">
    <property type="entry name" value="ZINC_FINGER_C2H2_1"/>
    <property type="match status" value="4"/>
</dbReference>
<evidence type="ECO:0000256" key="5">
    <source>
        <dbReference type="ARBA" id="ARBA00022833"/>
    </source>
</evidence>
<proteinExistence type="predicted"/>
<dbReference type="PROSITE" id="PS50157">
    <property type="entry name" value="ZINC_FINGER_C2H2_2"/>
    <property type="match status" value="5"/>
</dbReference>
<feature type="domain" description="C2H2-type" evidence="11">
    <location>
        <begin position="149"/>
        <end position="177"/>
    </location>
</feature>
<dbReference type="FunFam" id="3.30.160.60:FF:000446">
    <property type="entry name" value="Zinc finger protein"/>
    <property type="match status" value="1"/>
</dbReference>
<reference evidence="12 13" key="1">
    <citation type="journal article" date="2019" name="Sci. Rep.">
        <title>Orb-weaving spider Araneus ventricosus genome elucidates the spidroin gene catalogue.</title>
        <authorList>
            <person name="Kono N."/>
            <person name="Nakamura H."/>
            <person name="Ohtoshi R."/>
            <person name="Moran D.A.P."/>
            <person name="Shinohara A."/>
            <person name="Yoshida Y."/>
            <person name="Fujiwara M."/>
            <person name="Mori M."/>
            <person name="Tomita M."/>
            <person name="Arakawa K."/>
        </authorList>
    </citation>
    <scope>NUCLEOTIDE SEQUENCE [LARGE SCALE GENOMIC DNA]</scope>
</reference>
<keyword evidence="13" id="KW-1185">Reference proteome</keyword>